<dbReference type="EMBL" id="SNXI01000019">
    <property type="protein sequence ID" value="TDP28928.1"/>
    <property type="molecule type" value="Genomic_DNA"/>
</dbReference>
<dbReference type="PROSITE" id="PS51257">
    <property type="entry name" value="PROKAR_LIPOPROTEIN"/>
    <property type="match status" value="1"/>
</dbReference>
<dbReference type="Proteomes" id="UP000295531">
    <property type="component" value="Unassembled WGS sequence"/>
</dbReference>
<evidence type="ECO:0000313" key="3">
    <source>
        <dbReference type="Proteomes" id="UP000295531"/>
    </source>
</evidence>
<feature type="chain" id="PRO_5020581104" description="Adhesin domain-containing protein" evidence="1">
    <location>
        <begin position="26"/>
        <end position="216"/>
    </location>
</feature>
<protein>
    <recommendedName>
        <fullName evidence="4">Adhesin domain-containing protein</fullName>
    </recommendedName>
</protein>
<evidence type="ECO:0008006" key="4">
    <source>
        <dbReference type="Google" id="ProtNLM"/>
    </source>
</evidence>
<feature type="signal peptide" evidence="1">
    <location>
        <begin position="1"/>
        <end position="25"/>
    </location>
</feature>
<evidence type="ECO:0000256" key="1">
    <source>
        <dbReference type="SAM" id="SignalP"/>
    </source>
</evidence>
<dbReference type="OrthoDB" id="6239971at2"/>
<name>A0A4R6NZR7_9GAMM</name>
<comment type="caution">
    <text evidence="2">The sequence shown here is derived from an EMBL/GenBank/DDBJ whole genome shotgun (WGS) entry which is preliminary data.</text>
</comment>
<dbReference type="RefSeq" id="WP_133540515.1">
    <property type="nucleotide sequence ID" value="NZ_SNXI01000019.1"/>
</dbReference>
<gene>
    <name evidence="2" type="ORF">DEU29_1193</name>
</gene>
<accession>A0A4R6NZR7</accession>
<organism evidence="2 3">
    <name type="scientific">Idiomarina aquatica</name>
    <dbReference type="NCBI Taxonomy" id="1327752"/>
    <lineage>
        <taxon>Bacteria</taxon>
        <taxon>Pseudomonadati</taxon>
        <taxon>Pseudomonadota</taxon>
        <taxon>Gammaproteobacteria</taxon>
        <taxon>Alteromonadales</taxon>
        <taxon>Idiomarinaceae</taxon>
        <taxon>Idiomarina</taxon>
    </lineage>
</organism>
<dbReference type="AlphaFoldDB" id="A0A4R6NZR7"/>
<evidence type="ECO:0000313" key="2">
    <source>
        <dbReference type="EMBL" id="TDP28928.1"/>
    </source>
</evidence>
<keyword evidence="1" id="KW-0732">Signal</keyword>
<reference evidence="2 3" key="1">
    <citation type="submission" date="2019-03" db="EMBL/GenBank/DDBJ databases">
        <title>Freshwater and sediment microbial communities from various areas in North America, analyzing microbe dynamics in response to fracking.</title>
        <authorList>
            <person name="Lamendella R."/>
        </authorList>
    </citation>
    <scope>NUCLEOTIDE SEQUENCE [LARGE SCALE GENOMIC DNA]</scope>
    <source>
        <strain evidence="2 3">18_TX</strain>
    </source>
</reference>
<sequence length="216" mass="23355">MFKQKVWPIAIGLIGLVTLSSAACAKEEVVSQHQFTVSQTTEISIDNSVGEIEFIRGDTDQMVIELTIKETDDGFFYGGGDVYAVDLVSDWSGEQLRLSIEPDEDVQAHWRITMPKVAEISVDMGVGEISGEIYTTHSSFDLGVGEINLDVYGEDIARISIDAGIGDSKITGFSQGKNETTRAMVSSESDAHGNGQYRLTADVGVGEARLNVKGLK</sequence>
<keyword evidence="3" id="KW-1185">Reference proteome</keyword>
<proteinExistence type="predicted"/>